<dbReference type="RefSeq" id="WP_029095287.1">
    <property type="nucleotide sequence ID" value="NZ_PDDX01000001.1"/>
</dbReference>
<dbReference type="Gene3D" id="2.60.40.1080">
    <property type="match status" value="1"/>
</dbReference>
<evidence type="ECO:0000259" key="1">
    <source>
        <dbReference type="Pfam" id="PF21764"/>
    </source>
</evidence>
<dbReference type="EMBL" id="PDDX01000001">
    <property type="protein sequence ID" value="PHI29022.1"/>
    <property type="molecule type" value="Genomic_DNA"/>
</dbReference>
<evidence type="ECO:0000313" key="3">
    <source>
        <dbReference type="Proteomes" id="UP000224974"/>
    </source>
</evidence>
<feature type="domain" description="Invasin" evidence="1">
    <location>
        <begin position="187"/>
        <end position="260"/>
    </location>
</feature>
<gene>
    <name evidence="2" type="ORF">CRN84_06680</name>
</gene>
<dbReference type="Pfam" id="PF21764">
    <property type="entry name" value="Invasin_D4"/>
    <property type="match status" value="1"/>
</dbReference>
<reference evidence="3" key="1">
    <citation type="submission" date="2017-09" db="EMBL/GenBank/DDBJ databases">
        <title>FDA dAtabase for Regulatory Grade micrObial Sequences (FDA-ARGOS): Supporting development and validation of Infectious Disease Dx tests.</title>
        <authorList>
            <person name="Minogue T."/>
            <person name="Wolcott M."/>
            <person name="Wasieloski L."/>
            <person name="Aguilar W."/>
            <person name="Moore D."/>
            <person name="Tallon L."/>
            <person name="Sadzewicz L."/>
            <person name="Ott S."/>
            <person name="Zhao X."/>
            <person name="Nagaraj S."/>
            <person name="Vavikolanu K."/>
            <person name="Aluvathingal J."/>
            <person name="Nadendla S."/>
            <person name="Sichtig H."/>
        </authorList>
    </citation>
    <scope>NUCLEOTIDE SEQUENCE [LARGE SCALE GENOMIC DNA]</scope>
    <source>
        <strain evidence="3">FDAARGOS_387</strain>
    </source>
</reference>
<dbReference type="Proteomes" id="UP000224974">
    <property type="component" value="Unassembled WGS sequence"/>
</dbReference>
<keyword evidence="3" id="KW-1185">Reference proteome</keyword>
<dbReference type="SUPFAM" id="SSF49373">
    <property type="entry name" value="Invasin/intimin cell-adhesion fragments"/>
    <property type="match status" value="1"/>
</dbReference>
<dbReference type="OrthoDB" id="6594939at2"/>
<comment type="caution">
    <text evidence="2">The sequence shown here is derived from an EMBL/GenBank/DDBJ whole genome shotgun (WGS) entry which is preliminary data.</text>
</comment>
<dbReference type="AlphaFoldDB" id="A0A2C6DL11"/>
<organism evidence="2 3">
    <name type="scientific">Budvicia aquatica</name>
    <dbReference type="NCBI Taxonomy" id="82979"/>
    <lineage>
        <taxon>Bacteria</taxon>
        <taxon>Pseudomonadati</taxon>
        <taxon>Pseudomonadota</taxon>
        <taxon>Gammaproteobacteria</taxon>
        <taxon>Enterobacterales</taxon>
        <taxon>Budviciaceae</taxon>
        <taxon>Budvicia</taxon>
    </lineage>
</organism>
<protein>
    <recommendedName>
        <fullName evidence="1">Invasin domain-containing protein</fullName>
    </recommendedName>
</protein>
<evidence type="ECO:0000313" key="2">
    <source>
        <dbReference type="EMBL" id="PHI29022.1"/>
    </source>
</evidence>
<sequence length="393" mass="42471">MNKIPMRSGCFIPGNLRLNGLILALALGLTTLSSMANMSPSTNGRIHGRAPDVTGTPVILMPDGVTEVTNNAAVLWTAKPADFSLAPLEPSLTYLDADGDAALETGFTLSSPPGVAWAWKQGSTLLTPAQLSQPLNTHFTDGTVLTVSANVSINVTSVSGLPNTGTQTLTTPDYQVVVRKPPVPPSVRAGGAVFAGDSGFPKSGFEDGSFVFLMNGTDSRDNSNYVYTTNQPEWTSVSSTGVVSFNKMPTANSKAVTITITRAGRTQTFEFSLEYWFKPGRYRLVRAIAPAQCEMLGEGWSLTSVEDWGNAVPGDGSRLMEREPNGKLLSEWGVPQVSWWVRRDGQYHVAEANWAEGQPYTTIEMTSNDAYLRQKPAENVASDRQYFACMKRL</sequence>
<accession>A0A2C6DL11</accession>
<name>A0A2C6DL11_9GAMM</name>
<proteinExistence type="predicted"/>
<dbReference type="InterPro" id="IPR008964">
    <property type="entry name" value="Invasin/intimin_cell_adhesion"/>
</dbReference>
<dbReference type="InterPro" id="IPR048658">
    <property type="entry name" value="Invasin_D4"/>
</dbReference>